<comment type="caution">
    <text evidence="9">The sequence shown here is derived from an EMBL/GenBank/DDBJ whole genome shotgun (WGS) entry which is preliminary data.</text>
</comment>
<organism evidence="9 10">
    <name type="scientific">Candidatus Dechloromonas phosphorivorans</name>
    <dbReference type="NCBI Taxonomy" id="2899244"/>
    <lineage>
        <taxon>Bacteria</taxon>
        <taxon>Pseudomonadati</taxon>
        <taxon>Pseudomonadota</taxon>
        <taxon>Betaproteobacteria</taxon>
        <taxon>Rhodocyclales</taxon>
        <taxon>Azonexaceae</taxon>
        <taxon>Dechloromonas</taxon>
    </lineage>
</organism>
<feature type="transmembrane region" description="Helical" evidence="8">
    <location>
        <begin position="210"/>
        <end position="235"/>
    </location>
</feature>
<proteinExistence type="inferred from homology"/>
<evidence type="ECO:0000256" key="3">
    <source>
        <dbReference type="ARBA" id="ARBA00022448"/>
    </source>
</evidence>
<feature type="transmembrane region" description="Helical" evidence="8">
    <location>
        <begin position="64"/>
        <end position="89"/>
    </location>
</feature>
<keyword evidence="7 8" id="KW-0472">Membrane</keyword>
<feature type="transmembrane region" description="Helical" evidence="8">
    <location>
        <begin position="12"/>
        <end position="43"/>
    </location>
</feature>
<gene>
    <name evidence="9" type="ORF">IPJ38_21935</name>
</gene>
<evidence type="ECO:0000256" key="6">
    <source>
        <dbReference type="ARBA" id="ARBA00022989"/>
    </source>
</evidence>
<dbReference type="PANTHER" id="PTHR21716:SF67">
    <property type="entry name" value="TRANSPORT PROTEIN YDIK-RELATED"/>
    <property type="match status" value="1"/>
</dbReference>
<dbReference type="Proteomes" id="UP000739411">
    <property type="component" value="Unassembled WGS sequence"/>
</dbReference>
<feature type="transmembrane region" description="Helical" evidence="8">
    <location>
        <begin position="307"/>
        <end position="336"/>
    </location>
</feature>
<evidence type="ECO:0000313" key="10">
    <source>
        <dbReference type="Proteomes" id="UP000739411"/>
    </source>
</evidence>
<keyword evidence="6 8" id="KW-1133">Transmembrane helix</keyword>
<feature type="transmembrane region" description="Helical" evidence="8">
    <location>
        <begin position="151"/>
        <end position="177"/>
    </location>
</feature>
<protein>
    <submittedName>
        <fullName evidence="9">AI-2E family transporter</fullName>
    </submittedName>
</protein>
<accession>A0A935K312</accession>
<name>A0A935K312_9RHOO</name>
<dbReference type="Pfam" id="PF01594">
    <property type="entry name" value="AI-2E_transport"/>
    <property type="match status" value="1"/>
</dbReference>
<evidence type="ECO:0000256" key="7">
    <source>
        <dbReference type="ARBA" id="ARBA00023136"/>
    </source>
</evidence>
<evidence type="ECO:0000313" key="9">
    <source>
        <dbReference type="EMBL" id="MBK7417354.1"/>
    </source>
</evidence>
<dbReference type="GO" id="GO:0005886">
    <property type="term" value="C:plasma membrane"/>
    <property type="evidence" value="ECO:0007669"/>
    <property type="project" value="UniProtKB-SubCell"/>
</dbReference>
<reference evidence="9 10" key="1">
    <citation type="submission" date="2020-10" db="EMBL/GenBank/DDBJ databases">
        <title>Connecting structure to function with the recovery of over 1000 high-quality activated sludge metagenome-assembled genomes encoding full-length rRNA genes using long-read sequencing.</title>
        <authorList>
            <person name="Singleton C.M."/>
            <person name="Petriglieri F."/>
            <person name="Kristensen J.M."/>
            <person name="Kirkegaard R.H."/>
            <person name="Michaelsen T.Y."/>
            <person name="Andersen M.H."/>
            <person name="Karst S.M."/>
            <person name="Dueholm M.S."/>
            <person name="Nielsen P.H."/>
            <person name="Albertsen M."/>
        </authorList>
    </citation>
    <scope>NUCLEOTIDE SEQUENCE [LARGE SCALE GENOMIC DNA]</scope>
    <source>
        <strain evidence="9">EsbW_18-Q3-R4-48_BATAC.463</strain>
    </source>
</reference>
<keyword evidence="3" id="KW-0813">Transport</keyword>
<evidence type="ECO:0000256" key="8">
    <source>
        <dbReference type="SAM" id="Phobius"/>
    </source>
</evidence>
<dbReference type="InterPro" id="IPR002549">
    <property type="entry name" value="AI-2E-like"/>
</dbReference>
<sequence>MFSENDPKRLAQIALVVLLIIGCIAVLLPMIGAVLFAFVIWICTWNTYSKKLLPRLGGRNNLGAALMTTLLILIMLIPMIFLAGSLASGTETMVDFARPYIERGLPKTAPNWLSGIPFFGGEIAAFWRRVATNHTEMSALLSKLIAPAQQVLLSVGSFAANGLLQLSLVLFVVFFMYRDGVSLSHALYVGAHKLGGELGEEMLDKARGTVLGVMLGLVGTAAAQGTVAMIGFLIAGVPQAPLLGFATFFLSMVPIGPPLIWGGAAAWLYGQDQIGWTIFMVIWGVVVVSSIDNFLKPILMARGAGISILLIALGVLGGILVFGFIGIFLGPVLLALGHMLFSRWTREEDAA</sequence>
<evidence type="ECO:0000256" key="2">
    <source>
        <dbReference type="ARBA" id="ARBA00009773"/>
    </source>
</evidence>
<feature type="transmembrane region" description="Helical" evidence="8">
    <location>
        <begin position="274"/>
        <end position="295"/>
    </location>
</feature>
<dbReference type="AlphaFoldDB" id="A0A935K312"/>
<feature type="transmembrane region" description="Helical" evidence="8">
    <location>
        <begin position="242"/>
        <end position="268"/>
    </location>
</feature>
<keyword evidence="4" id="KW-1003">Cell membrane</keyword>
<dbReference type="PANTHER" id="PTHR21716">
    <property type="entry name" value="TRANSMEMBRANE PROTEIN"/>
    <property type="match status" value="1"/>
</dbReference>
<evidence type="ECO:0000256" key="5">
    <source>
        <dbReference type="ARBA" id="ARBA00022692"/>
    </source>
</evidence>
<keyword evidence="5 8" id="KW-0812">Transmembrane</keyword>
<evidence type="ECO:0000256" key="4">
    <source>
        <dbReference type="ARBA" id="ARBA00022475"/>
    </source>
</evidence>
<comment type="subcellular location">
    <subcellularLocation>
        <location evidence="1">Cell membrane</location>
        <topology evidence="1">Multi-pass membrane protein</topology>
    </subcellularLocation>
</comment>
<dbReference type="EMBL" id="JADJMS010000051">
    <property type="protein sequence ID" value="MBK7417354.1"/>
    <property type="molecule type" value="Genomic_DNA"/>
</dbReference>
<comment type="similarity">
    <text evidence="2">Belongs to the autoinducer-2 exporter (AI-2E) (TC 2.A.86) family.</text>
</comment>
<evidence type="ECO:0000256" key="1">
    <source>
        <dbReference type="ARBA" id="ARBA00004651"/>
    </source>
</evidence>